<dbReference type="PROSITE" id="PS50172">
    <property type="entry name" value="BRCT"/>
    <property type="match status" value="1"/>
</dbReference>
<dbReference type="InterPro" id="IPR036420">
    <property type="entry name" value="BRCT_dom_sf"/>
</dbReference>
<gene>
    <name evidence="2" type="ORF">AhSzq1_72</name>
</gene>
<feature type="domain" description="BRCT" evidence="1">
    <location>
        <begin position="176"/>
        <end position="251"/>
    </location>
</feature>
<protein>
    <submittedName>
        <fullName evidence="2">NAD-dependent DNA ligase subunit B</fullName>
    </submittedName>
</protein>
<dbReference type="CDD" id="cd17748">
    <property type="entry name" value="BRCT_DNA_ligase_like"/>
    <property type="match status" value="1"/>
</dbReference>
<evidence type="ECO:0000313" key="2">
    <source>
        <dbReference type="EMBL" id="AVR75965.1"/>
    </source>
</evidence>
<name>A0A2R4ALQ1_9CAUD</name>
<accession>A0A2R4ALQ1</accession>
<organism evidence="2 3">
    <name type="scientific">Aeromonas phage AhSzq-1</name>
    <dbReference type="NCBI Taxonomy" id="2138298"/>
    <lineage>
        <taxon>Viruses</taxon>
        <taxon>Duplodnaviria</taxon>
        <taxon>Heunggongvirae</taxon>
        <taxon>Uroviricota</taxon>
        <taxon>Caudoviricetes</taxon>
        <taxon>Demerecviridae</taxon>
        <taxon>Shenzhenvirus</taxon>
        <taxon>Shenzhenvirus AhSzq1</taxon>
    </lineage>
</organism>
<dbReference type="Proteomes" id="UP000244741">
    <property type="component" value="Segment"/>
</dbReference>
<dbReference type="SUPFAM" id="SSF47781">
    <property type="entry name" value="RuvA domain 2-like"/>
    <property type="match status" value="1"/>
</dbReference>
<dbReference type="Gene3D" id="3.40.50.10190">
    <property type="entry name" value="BRCT domain"/>
    <property type="match status" value="1"/>
</dbReference>
<keyword evidence="2" id="KW-0436">Ligase</keyword>
<evidence type="ECO:0000313" key="3">
    <source>
        <dbReference type="Proteomes" id="UP000244741"/>
    </source>
</evidence>
<reference evidence="2 3" key="1">
    <citation type="submission" date="2017-12" db="EMBL/GenBank/DDBJ databases">
        <title>Genomic characterization of T5-related Aeromonas hydrophila phages AhSzq-1 and AhSzw-1 and proposal to be two new species.</title>
        <authorList>
            <person name="Chen L."/>
            <person name="Yuan S."/>
            <person name="Ma Y."/>
        </authorList>
    </citation>
    <scope>NUCLEOTIDE SEQUENCE [LARGE SCALE GENOMIC DNA]</scope>
    <source>
        <strain evidence="2">Seawater</strain>
    </source>
</reference>
<keyword evidence="3" id="KW-1185">Reference proteome</keyword>
<evidence type="ECO:0000259" key="1">
    <source>
        <dbReference type="PROSITE" id="PS50172"/>
    </source>
</evidence>
<proteinExistence type="predicted"/>
<dbReference type="InterPro" id="IPR010994">
    <property type="entry name" value="RuvA_2-like"/>
</dbReference>
<dbReference type="SUPFAM" id="SSF52113">
    <property type="entry name" value="BRCT domain"/>
    <property type="match status" value="1"/>
</dbReference>
<dbReference type="EMBL" id="MG676224">
    <property type="protein sequence ID" value="AVR75965.1"/>
    <property type="molecule type" value="Genomic_DNA"/>
</dbReference>
<dbReference type="InterPro" id="IPR001357">
    <property type="entry name" value="BRCT_dom"/>
</dbReference>
<dbReference type="GO" id="GO:0016874">
    <property type="term" value="F:ligase activity"/>
    <property type="evidence" value="ECO:0007669"/>
    <property type="project" value="UniProtKB-KW"/>
</dbReference>
<sequence>MKIIPPTQCPSCGTLLERVVSPIAVTLKCPNKAGCAAQTGKRLEKFCKALSVKGFGPATLEKISVSTIPEFLGLTVEDFINAGFSDLMANKLHKELVDKTTKIPMDKFLEGLAITGFGATASKTLAAQASSLEQAFTMKDVVTPRLTGLLQEFAIENPWVFDLEDRVVPSTKAPINVTPINNGLVIVITGSLNDFKNRDEAKTYLTSLGYTVKDTVTKATNFLVCEDESKTTSSSYKKAVGLGITIGSIKELVERNTNG</sequence>
<dbReference type="Pfam" id="PF00533">
    <property type="entry name" value="BRCT"/>
    <property type="match status" value="1"/>
</dbReference>